<feature type="compositionally biased region" description="Basic residues" evidence="3">
    <location>
        <begin position="1700"/>
        <end position="1710"/>
    </location>
</feature>
<reference evidence="6 7" key="1">
    <citation type="submission" date="2024-08" db="EMBL/GenBank/DDBJ databases">
        <authorList>
            <person name="Cucini C."/>
            <person name="Frati F."/>
        </authorList>
    </citation>
    <scope>NUCLEOTIDE SEQUENCE [LARGE SCALE GENOMIC DNA]</scope>
</reference>
<dbReference type="PROSITE" id="PS50235">
    <property type="entry name" value="USP_3"/>
    <property type="match status" value="1"/>
</dbReference>
<sequence>MISSELQPAFYEPVPTKQKYNPFLFQPPGHTFDPTAFFKWLEHGPWPMIKNYLFPECHGCPIYNSRRSVLEVLNYIMDASYRDKHKRARKKTMIEDEFIVAAKDIKTFIGNLKNRLYGNTISTDVPKSYIRQDLQNFLPPGVSDYLVPIEVRDGGMDFYYSTSIAMFADPFCSHALKMSVLYTARKDRTLLPKYASLLAEDVEKVWENMWSAQPPTKTEILILSNILKRRINVYTMEDGGRMDSGVFYDASPIESRERYHLSFVRFKNTYYPLLPKVLSSNSVAAVTPAVLAEPEDCDLDNMLGMDPRFNTDDVDRSPQPTAPTLAFIHNKDNLDVDRSMISIVPFNSQVNPVVVMNAFSETGAQKIEWAISGPTDSVVPDSDDPDEKEISNANLSLYDREGTKHSDFHAPLEKSTCNKALDCSKQTPRTTINGRATCEQNGDINEEEALREVPNVDEQSDHLTLQPTETNARKLFKALRHIHSSHHKYFYASDRYRDLDGFPLVQHILQIHQLCTTCTTVKASVCGHNISGKQLSRLALKNELSRTIYGSFVASDYAVNQREQRLTLSIESKLPGWTVIRSKPDGNCWYNAVSAALVGDQYLGKTLRRCAYLAYLARLQANDETATKFSKKIVTQNLLTDGAWATPSEMYLTSDVVGRRIIVYRTDCQWWSGTYYDADEIQNRNTFPIYILLQGQHFSALAKNSISMTPQPAPYTPSIFRKAGLKKQELLNIIKGNNRNEETIQVVVDLDSDDSENKTTVDRIEDSIGSNEEVEFIKRLDVKVQNNQIIDPVRSEQKLNLLHDDEIIKEDAVHKYEKFNNKNEEKTQLLVDTDLEDKENTTIPDRIAYSKRTSTVNFEAGEENVEPLDEKIEIDHEIELVVREKKTENLASGQFKTDFETLDAVLVLIRTELLHLSKSETLKDLQKYVRDLVASYTTWSRNVNVVIKDTWKKSKRENINISLRIMKLQRHPHVQKMMISLFNELSLQHLTEVYAEALRNKFGTCCQEIHTKEYSAVKPITENSRAQIDEGALDEKASTNFKPPVDTTKEPVDANEKVKQPINIKVEDDSENTDFQEDPIDDECHVSREVLCSILKCSPKDLKYQPPMEFSFIIPSESMAKCFDYSNQTGRFIPGNWVGTLSKCLTAKQKACSFSARSDPFYPKKMTVKGNPVGFCKFRGYCKCGMSFVGTINTAPKRGADCTVTMKSYGVFHLVQDKSTARQLRGRERLDMALELRARNAKTMCLNNLLHLPALRNLHNNHHQKSENVLRKIRSQQTSKMRHHRDPDKEVIHLKEVFRKEDISKGPVLGFIHNSNTSPNELAVWMYQANSLKLHKDQISKGNLTTVHIDATGGVCSNRTSKQILLYVAHAVTDVNGTKISYPLAECLTECQSQLSVSRFLENTRLDMKKLGYHVRMPFANIVVCDFSYAMLHGISRGVNDETLVVYIKRSYKFLSERENWDASKSVIFICAAHLVKAFQRNLYRKLNKSAANKKIVELGLFGIARLQESSSLNELSKTSRIIVRTFGLKHIYESELNKNVSFLKQKKENLQSTEDQENTDLEENVQLTDESTEAETKLLRDSSPFYQLFKRIREYQKHFEVREDADALKTNPYYCPAVINTLEKDYMSVWPIWSNAIERKKGYSDFLRTTNSAIEAEFNLRKQVYKTGRGRLYSDYIRESKNYNESKLLEAVNSFIHSKKTTRSRRLPKRTPDLNSDLKNEKWRKRRKQRTTKYFTPKDAWKANLTSSPNSIKRTQSKLSRNRFKVTQPVDFENDDEIESTNTSHQPSSDKSLNTEKLFHPPTNDDNFGAIFNTGHDRKYSAVSDSTAHETSFASSTDRLIAKPENWGANASLRMHTATNGTANSQLDASLRNGISEKFEPPNATLKINTAESETKYKGRESGYRLGLPNIGNSCYLNSVLQLIMSISDVRLESATSTTTISKYYDVMYKTSLRNTYEYVRTLKAELDDVLPQFKGNEQHDAYEFLLALMSTEALTSRLAETAKITLNKTLLCSCGNVSITEENELCLCIPSTPSVSDGIRLELMDETVEYKCDCGSGEVNCRREVTNSPNSLFVMTKIFDNTGKKVCNFKTVEKNLAFDAIGTPYELKAVITHHGARLNSGHYTAYVYENSQLLCINDENIDIAAKIIGDPYLFLYCKK</sequence>
<feature type="compositionally biased region" description="Basic residues" evidence="3">
    <location>
        <begin position="1723"/>
        <end position="1732"/>
    </location>
</feature>
<dbReference type="InterPro" id="IPR018200">
    <property type="entry name" value="USP_CS"/>
</dbReference>
<evidence type="ECO:0000259" key="4">
    <source>
        <dbReference type="PROSITE" id="PS50235"/>
    </source>
</evidence>
<evidence type="ECO:0000313" key="7">
    <source>
        <dbReference type="Proteomes" id="UP001642540"/>
    </source>
</evidence>
<feature type="domain" description="OTU" evidence="5">
    <location>
        <begin position="577"/>
        <end position="704"/>
    </location>
</feature>
<dbReference type="Gene3D" id="3.90.70.80">
    <property type="match status" value="1"/>
</dbReference>
<dbReference type="Gene3D" id="3.90.70.10">
    <property type="entry name" value="Cysteine proteinases"/>
    <property type="match status" value="1"/>
</dbReference>
<dbReference type="InterPro" id="IPR028889">
    <property type="entry name" value="USP"/>
</dbReference>
<gene>
    <name evidence="6" type="ORF">ODALV1_LOCUS23196</name>
</gene>
<evidence type="ECO:0000313" key="6">
    <source>
        <dbReference type="EMBL" id="CAL8129464.1"/>
    </source>
</evidence>
<feature type="compositionally biased region" description="Basic and acidic residues" evidence="3">
    <location>
        <begin position="1711"/>
        <end position="1722"/>
    </location>
</feature>
<evidence type="ECO:0000259" key="5">
    <source>
        <dbReference type="PROSITE" id="PS50802"/>
    </source>
</evidence>
<organism evidence="6 7">
    <name type="scientific">Orchesella dallaii</name>
    <dbReference type="NCBI Taxonomy" id="48710"/>
    <lineage>
        <taxon>Eukaryota</taxon>
        <taxon>Metazoa</taxon>
        <taxon>Ecdysozoa</taxon>
        <taxon>Arthropoda</taxon>
        <taxon>Hexapoda</taxon>
        <taxon>Collembola</taxon>
        <taxon>Entomobryomorpha</taxon>
        <taxon>Entomobryoidea</taxon>
        <taxon>Orchesellidae</taxon>
        <taxon>Orchesellinae</taxon>
        <taxon>Orchesella</taxon>
    </lineage>
</organism>
<comment type="similarity">
    <text evidence="1">Belongs to the peptidase C19 family.</text>
</comment>
<feature type="region of interest" description="Disordered" evidence="3">
    <location>
        <begin position="1700"/>
        <end position="1806"/>
    </location>
</feature>
<proteinExistence type="inferred from homology"/>
<dbReference type="Pfam" id="PF00443">
    <property type="entry name" value="UCH"/>
    <property type="match status" value="1"/>
</dbReference>
<dbReference type="PROSITE" id="PS00972">
    <property type="entry name" value="USP_1"/>
    <property type="match status" value="1"/>
</dbReference>
<protein>
    <submittedName>
        <fullName evidence="6">Uncharacterized protein</fullName>
    </submittedName>
</protein>
<accession>A0ABP1RKA9</accession>
<dbReference type="PROSITE" id="PS50802">
    <property type="entry name" value="OTU"/>
    <property type="match status" value="2"/>
</dbReference>
<dbReference type="InterPro" id="IPR050164">
    <property type="entry name" value="Peptidase_C19"/>
</dbReference>
<feature type="domain" description="OTU" evidence="5">
    <location>
        <begin position="146"/>
        <end position="267"/>
    </location>
</feature>
<feature type="compositionally biased region" description="Polar residues" evidence="3">
    <location>
        <begin position="1781"/>
        <end position="1793"/>
    </location>
</feature>
<dbReference type="InterPro" id="IPR003323">
    <property type="entry name" value="OTU_dom"/>
</dbReference>
<dbReference type="EMBL" id="CAXLJM020000078">
    <property type="protein sequence ID" value="CAL8129464.1"/>
    <property type="molecule type" value="Genomic_DNA"/>
</dbReference>
<keyword evidence="2" id="KW-0175">Coiled coil</keyword>
<dbReference type="InterPro" id="IPR001394">
    <property type="entry name" value="Peptidase_C19_UCH"/>
</dbReference>
<feature type="domain" description="USP" evidence="4">
    <location>
        <begin position="1907"/>
        <end position="2161"/>
    </location>
</feature>
<feature type="compositionally biased region" description="Polar residues" evidence="3">
    <location>
        <begin position="1745"/>
        <end position="1760"/>
    </location>
</feature>
<dbReference type="InterPro" id="IPR038765">
    <property type="entry name" value="Papain-like_cys_pep_sf"/>
</dbReference>
<evidence type="ECO:0000256" key="2">
    <source>
        <dbReference type="SAM" id="Coils"/>
    </source>
</evidence>
<dbReference type="CDD" id="cd22744">
    <property type="entry name" value="OTU"/>
    <property type="match status" value="1"/>
</dbReference>
<dbReference type="PANTHER" id="PTHR24006">
    <property type="entry name" value="UBIQUITIN CARBOXYL-TERMINAL HYDROLASE"/>
    <property type="match status" value="1"/>
</dbReference>
<dbReference type="Proteomes" id="UP001642540">
    <property type="component" value="Unassembled WGS sequence"/>
</dbReference>
<dbReference type="PROSITE" id="PS00973">
    <property type="entry name" value="USP_2"/>
    <property type="match status" value="1"/>
</dbReference>
<dbReference type="SUPFAM" id="SSF54001">
    <property type="entry name" value="Cysteine proteinases"/>
    <property type="match status" value="1"/>
</dbReference>
<feature type="coiled-coil region" evidence="2">
    <location>
        <begin position="1534"/>
        <end position="1564"/>
    </location>
</feature>
<name>A0ABP1RKA9_9HEXA</name>
<dbReference type="CDD" id="cd02257">
    <property type="entry name" value="Peptidase_C19"/>
    <property type="match status" value="1"/>
</dbReference>
<comment type="caution">
    <text evidence="6">The sequence shown here is derived from an EMBL/GenBank/DDBJ whole genome shotgun (WGS) entry which is preliminary data.</text>
</comment>
<keyword evidence="7" id="KW-1185">Reference proteome</keyword>
<evidence type="ECO:0000256" key="3">
    <source>
        <dbReference type="SAM" id="MobiDB-lite"/>
    </source>
</evidence>
<evidence type="ECO:0000256" key="1">
    <source>
        <dbReference type="ARBA" id="ARBA00009085"/>
    </source>
</evidence>